<dbReference type="InterPro" id="IPR005011">
    <property type="entry name" value="SNU66/SART1"/>
</dbReference>
<feature type="region of interest" description="Disordered" evidence="6">
    <location>
        <begin position="1"/>
        <end position="109"/>
    </location>
</feature>
<gene>
    <name evidence="7" type="ORF">PLOB_00022155</name>
</gene>
<name>A0ABN8NQS3_9CNID</name>
<keyword evidence="8" id="KW-1185">Reference proteome</keyword>
<dbReference type="InterPro" id="IPR045347">
    <property type="entry name" value="HIND"/>
</dbReference>
<evidence type="ECO:0000256" key="6">
    <source>
        <dbReference type="SAM" id="MobiDB-lite"/>
    </source>
</evidence>
<evidence type="ECO:0000256" key="2">
    <source>
        <dbReference type="ARBA" id="ARBA00006076"/>
    </source>
</evidence>
<feature type="non-terminal residue" evidence="7">
    <location>
        <position position="377"/>
    </location>
</feature>
<comment type="caution">
    <text evidence="7">The sequence shown here is derived from an EMBL/GenBank/DDBJ whole genome shotgun (WGS) entry which is preliminary data.</text>
</comment>
<keyword evidence="5" id="KW-0539">Nucleus</keyword>
<comment type="similarity">
    <text evidence="2">Belongs to the SNU66/SART1 family.</text>
</comment>
<protein>
    <submittedName>
        <fullName evidence="7">Uncharacterized protein</fullName>
    </submittedName>
</protein>
<feature type="region of interest" description="Disordered" evidence="6">
    <location>
        <begin position="127"/>
        <end position="161"/>
    </location>
</feature>
<evidence type="ECO:0000256" key="5">
    <source>
        <dbReference type="ARBA" id="ARBA00023242"/>
    </source>
</evidence>
<proteinExistence type="inferred from homology"/>
<comment type="subcellular location">
    <subcellularLocation>
        <location evidence="1">Nucleus</location>
    </subcellularLocation>
</comment>
<evidence type="ECO:0000256" key="3">
    <source>
        <dbReference type="ARBA" id="ARBA00022664"/>
    </source>
</evidence>
<feature type="compositionally biased region" description="Basic and acidic residues" evidence="6">
    <location>
        <begin position="135"/>
        <end position="147"/>
    </location>
</feature>
<feature type="compositionally biased region" description="Basic and acidic residues" evidence="6">
    <location>
        <begin position="10"/>
        <end position="20"/>
    </location>
</feature>
<dbReference type="PANTHER" id="PTHR14152:SF5">
    <property type="entry name" value="U4_U6.U5 TRI-SNRNP-ASSOCIATED PROTEIN 1"/>
    <property type="match status" value="1"/>
</dbReference>
<feature type="compositionally biased region" description="Basic and acidic residues" evidence="6">
    <location>
        <begin position="85"/>
        <end position="104"/>
    </location>
</feature>
<dbReference type="Pfam" id="PF03343">
    <property type="entry name" value="SART-1"/>
    <property type="match status" value="1"/>
</dbReference>
<keyword evidence="4" id="KW-0508">mRNA splicing</keyword>
<dbReference type="Proteomes" id="UP001159405">
    <property type="component" value="Unassembled WGS sequence"/>
</dbReference>
<feature type="region of interest" description="Disordered" evidence="6">
    <location>
        <begin position="352"/>
        <end position="377"/>
    </location>
</feature>
<dbReference type="EMBL" id="CALNXK010000026">
    <property type="protein sequence ID" value="CAH3113513.1"/>
    <property type="molecule type" value="Genomic_DNA"/>
</dbReference>
<reference evidence="7 8" key="1">
    <citation type="submission" date="2022-05" db="EMBL/GenBank/DDBJ databases">
        <authorList>
            <consortium name="Genoscope - CEA"/>
            <person name="William W."/>
        </authorList>
    </citation>
    <scope>NUCLEOTIDE SEQUENCE [LARGE SCALE GENOMIC DNA]</scope>
</reference>
<keyword evidence="3" id="KW-0507">mRNA processing</keyword>
<feature type="region of interest" description="Disordered" evidence="6">
    <location>
        <begin position="178"/>
        <end position="207"/>
    </location>
</feature>
<feature type="compositionally biased region" description="Basic and acidic residues" evidence="6">
    <location>
        <begin position="28"/>
        <end position="74"/>
    </location>
</feature>
<sequence>MGSSKKHKEKDKDRDREKRRDRERKHRERDSNKDRDKDSDKERRRTDDRAKEKRSHPAAEDGESVEKKRAKREEYDDLYEYAVEESTRDDHSNDNDMSRNHQEGGEISLSIEETNKLRIKLGLKPLEIPDSSADTEGKTTSSKEDVHVPATNISDQKETENFKRKLEEMREKRRINKKLGKVKSLGAADSDDDDSAASWVAKSRKKENEKSLAEKRAKLLAEMDEEFGISDLVEEEVGSLTRPTRQAYSSRDLRGLKVAHSQEHFTEGSSVIMTLKDASVRDDDVEETLINVNIVDKELRFCSHFLFFPQGNKNVELRKKKPDYRPYDEPEMDEYGMVKARGVLDKYDEEIEGEQEQSFVLGSEGTYDTSKEDEVKK</sequence>
<accession>A0ABN8NQS3</accession>
<evidence type="ECO:0000256" key="1">
    <source>
        <dbReference type="ARBA" id="ARBA00004123"/>
    </source>
</evidence>
<evidence type="ECO:0000256" key="4">
    <source>
        <dbReference type="ARBA" id="ARBA00023187"/>
    </source>
</evidence>
<organism evidence="7 8">
    <name type="scientific">Porites lobata</name>
    <dbReference type="NCBI Taxonomy" id="104759"/>
    <lineage>
        <taxon>Eukaryota</taxon>
        <taxon>Metazoa</taxon>
        <taxon>Cnidaria</taxon>
        <taxon>Anthozoa</taxon>
        <taxon>Hexacorallia</taxon>
        <taxon>Scleractinia</taxon>
        <taxon>Fungiina</taxon>
        <taxon>Poritidae</taxon>
        <taxon>Porites</taxon>
    </lineage>
</organism>
<dbReference type="Pfam" id="PF19252">
    <property type="entry name" value="HIND"/>
    <property type="match status" value="1"/>
</dbReference>
<evidence type="ECO:0000313" key="8">
    <source>
        <dbReference type="Proteomes" id="UP001159405"/>
    </source>
</evidence>
<dbReference type="PANTHER" id="PTHR14152">
    <property type="entry name" value="SQUAMOUS CELL CARCINOMA ANTIGEN RECOGNISED BY CYTOTOXIC T LYMPHOCYTES"/>
    <property type="match status" value="1"/>
</dbReference>
<evidence type="ECO:0000313" key="7">
    <source>
        <dbReference type="EMBL" id="CAH3113513.1"/>
    </source>
</evidence>